<evidence type="ECO:0000313" key="4">
    <source>
        <dbReference type="Proteomes" id="UP000253919"/>
    </source>
</evidence>
<dbReference type="AlphaFoldDB" id="A0A369Q1F4"/>
<dbReference type="Gene3D" id="3.40.50.2300">
    <property type="match status" value="1"/>
</dbReference>
<dbReference type="InterPro" id="IPR052893">
    <property type="entry name" value="TCS_response_regulator"/>
</dbReference>
<dbReference type="OrthoDB" id="1524091at2"/>
<dbReference type="RefSeq" id="WP_115375909.1">
    <property type="nucleotide sequence ID" value="NZ_QASA01000003.1"/>
</dbReference>
<dbReference type="InterPro" id="IPR001789">
    <property type="entry name" value="Sig_transdc_resp-reg_receiver"/>
</dbReference>
<dbReference type="Pfam" id="PF00072">
    <property type="entry name" value="Response_reg"/>
    <property type="match status" value="1"/>
</dbReference>
<dbReference type="PANTHER" id="PTHR44520">
    <property type="entry name" value="RESPONSE REGULATOR RCP1-RELATED"/>
    <property type="match status" value="1"/>
</dbReference>
<dbReference type="PROSITE" id="PS50110">
    <property type="entry name" value="RESPONSE_REGULATORY"/>
    <property type="match status" value="1"/>
</dbReference>
<sequence>MTRIASALLVDDDDTANYLHKRLFQKLEVAEKLLVAHNGLEALQLLQANCPGLDCPQLILLDINMPIMDGFEFLKAYEQLELAQRQSVIIIMLTTSLNPQDIEKVEQANITGLLNKPLTEAALKSILAEHFEA</sequence>
<dbReference type="InterPro" id="IPR011006">
    <property type="entry name" value="CheY-like_superfamily"/>
</dbReference>
<organism evidence="3 4">
    <name type="scientific">Adhaeribacter pallidiroseus</name>
    <dbReference type="NCBI Taxonomy" id="2072847"/>
    <lineage>
        <taxon>Bacteria</taxon>
        <taxon>Pseudomonadati</taxon>
        <taxon>Bacteroidota</taxon>
        <taxon>Cytophagia</taxon>
        <taxon>Cytophagales</taxon>
        <taxon>Hymenobacteraceae</taxon>
        <taxon>Adhaeribacter</taxon>
    </lineage>
</organism>
<dbReference type="SUPFAM" id="SSF52172">
    <property type="entry name" value="CheY-like"/>
    <property type="match status" value="1"/>
</dbReference>
<evidence type="ECO:0000313" key="3">
    <source>
        <dbReference type="EMBL" id="RDC58713.1"/>
    </source>
</evidence>
<name>A0A369Q1F4_9BACT</name>
<dbReference type="Proteomes" id="UP000253919">
    <property type="component" value="Unassembled WGS sequence"/>
</dbReference>
<dbReference type="SMART" id="SM00448">
    <property type="entry name" value="REC"/>
    <property type="match status" value="1"/>
</dbReference>
<protein>
    <recommendedName>
        <fullName evidence="2">Response regulatory domain-containing protein</fullName>
    </recommendedName>
</protein>
<comment type="caution">
    <text evidence="3">The sequence shown here is derived from an EMBL/GenBank/DDBJ whole genome shotgun (WGS) entry which is preliminary data.</text>
</comment>
<accession>A0A369Q1F4</accession>
<evidence type="ECO:0000256" key="1">
    <source>
        <dbReference type="PROSITE-ProRule" id="PRU00169"/>
    </source>
</evidence>
<reference evidence="3 4" key="1">
    <citation type="submission" date="2018-04" db="EMBL/GenBank/DDBJ databases">
        <title>Adhaeribacter sp. HMF7616 genome sequencing and assembly.</title>
        <authorList>
            <person name="Kang H."/>
            <person name="Kang J."/>
            <person name="Cha I."/>
            <person name="Kim H."/>
            <person name="Joh K."/>
        </authorList>
    </citation>
    <scope>NUCLEOTIDE SEQUENCE [LARGE SCALE GENOMIC DNA]</scope>
    <source>
        <strain evidence="3 4">HMF7616</strain>
    </source>
</reference>
<dbReference type="PANTHER" id="PTHR44520:SF2">
    <property type="entry name" value="RESPONSE REGULATOR RCP1"/>
    <property type="match status" value="1"/>
</dbReference>
<keyword evidence="1" id="KW-0597">Phosphoprotein</keyword>
<gene>
    <name evidence="3" type="ORF">AHMF7616_05347</name>
</gene>
<dbReference type="GO" id="GO:0000160">
    <property type="term" value="P:phosphorelay signal transduction system"/>
    <property type="evidence" value="ECO:0007669"/>
    <property type="project" value="InterPro"/>
</dbReference>
<feature type="domain" description="Response regulatory" evidence="2">
    <location>
        <begin position="6"/>
        <end position="131"/>
    </location>
</feature>
<keyword evidence="4" id="KW-1185">Reference proteome</keyword>
<dbReference type="EMBL" id="QASA01000003">
    <property type="protein sequence ID" value="RDC58713.1"/>
    <property type="molecule type" value="Genomic_DNA"/>
</dbReference>
<proteinExistence type="predicted"/>
<evidence type="ECO:0000259" key="2">
    <source>
        <dbReference type="PROSITE" id="PS50110"/>
    </source>
</evidence>
<feature type="modified residue" description="4-aspartylphosphate" evidence="1">
    <location>
        <position position="62"/>
    </location>
</feature>